<comment type="caution">
    <text evidence="2">The sequence shown here is derived from an EMBL/GenBank/DDBJ whole genome shotgun (WGS) entry which is preliminary data.</text>
</comment>
<feature type="chain" id="PRO_5041252067" description="Secreted protein" evidence="1">
    <location>
        <begin position="22"/>
        <end position="105"/>
    </location>
</feature>
<reference evidence="2" key="1">
    <citation type="submission" date="2023-06" db="EMBL/GenBank/DDBJ databases">
        <title>Genome-scale phylogeny and comparative genomics of the fungal order Sordariales.</title>
        <authorList>
            <consortium name="Lawrence Berkeley National Laboratory"/>
            <person name="Hensen N."/>
            <person name="Bonometti L."/>
            <person name="Westerberg I."/>
            <person name="Brannstrom I.O."/>
            <person name="Guillou S."/>
            <person name="Cros-Aarteil S."/>
            <person name="Calhoun S."/>
            <person name="Haridas S."/>
            <person name="Kuo A."/>
            <person name="Mondo S."/>
            <person name="Pangilinan J."/>
            <person name="Riley R."/>
            <person name="LaButti K."/>
            <person name="Andreopoulos B."/>
            <person name="Lipzen A."/>
            <person name="Chen C."/>
            <person name="Yanf M."/>
            <person name="Daum C."/>
            <person name="Ng V."/>
            <person name="Clum A."/>
            <person name="Steindorff A."/>
            <person name="Ohm R."/>
            <person name="Martin F."/>
            <person name="Silar P."/>
            <person name="Natvig D."/>
            <person name="Lalanne C."/>
            <person name="Gautier V."/>
            <person name="Ament-velasquez S.L."/>
            <person name="Kruys A."/>
            <person name="Hutchinson M.I."/>
            <person name="Powell A.J."/>
            <person name="Barry K."/>
            <person name="Miller A.N."/>
            <person name="Grigoriev I.V."/>
            <person name="Debuchy R."/>
            <person name="Gladieux P."/>
            <person name="Thoren M.H."/>
            <person name="Johannesson H."/>
        </authorList>
    </citation>
    <scope>NUCLEOTIDE SEQUENCE</scope>
    <source>
        <strain evidence="2">SMH2392-1A</strain>
    </source>
</reference>
<dbReference type="EMBL" id="JAUIRO010000007">
    <property type="protein sequence ID" value="KAK0706478.1"/>
    <property type="molecule type" value="Genomic_DNA"/>
</dbReference>
<dbReference type="GeneID" id="85326102"/>
<protein>
    <recommendedName>
        <fullName evidence="4">Secreted protein</fullName>
    </recommendedName>
</protein>
<keyword evidence="1" id="KW-0732">Signal</keyword>
<dbReference type="Proteomes" id="UP001172101">
    <property type="component" value="Unassembled WGS sequence"/>
</dbReference>
<organism evidence="2 3">
    <name type="scientific">Lasiosphaeria miniovina</name>
    <dbReference type="NCBI Taxonomy" id="1954250"/>
    <lineage>
        <taxon>Eukaryota</taxon>
        <taxon>Fungi</taxon>
        <taxon>Dikarya</taxon>
        <taxon>Ascomycota</taxon>
        <taxon>Pezizomycotina</taxon>
        <taxon>Sordariomycetes</taxon>
        <taxon>Sordariomycetidae</taxon>
        <taxon>Sordariales</taxon>
        <taxon>Lasiosphaeriaceae</taxon>
        <taxon>Lasiosphaeria</taxon>
    </lineage>
</organism>
<evidence type="ECO:0008006" key="4">
    <source>
        <dbReference type="Google" id="ProtNLM"/>
    </source>
</evidence>
<feature type="signal peptide" evidence="1">
    <location>
        <begin position="1"/>
        <end position="21"/>
    </location>
</feature>
<keyword evidence="3" id="KW-1185">Reference proteome</keyword>
<evidence type="ECO:0000256" key="1">
    <source>
        <dbReference type="SAM" id="SignalP"/>
    </source>
</evidence>
<sequence length="105" mass="11915">MIMKPLFLLFSPFFLFSLFHAFNNQDHHLLAKLSHNFAGVGLARVCPFGCLLTQGVYGTYLSVTTSVPAVREQSWCLALWCWYFWSQGGLDIAQVEQKLDGACYM</sequence>
<dbReference type="AlphaFoldDB" id="A0AA39ZZE2"/>
<evidence type="ECO:0000313" key="2">
    <source>
        <dbReference type="EMBL" id="KAK0706478.1"/>
    </source>
</evidence>
<gene>
    <name evidence="2" type="ORF">B0T26DRAFT_726741</name>
</gene>
<evidence type="ECO:0000313" key="3">
    <source>
        <dbReference type="Proteomes" id="UP001172101"/>
    </source>
</evidence>
<dbReference type="RefSeq" id="XP_060291572.1">
    <property type="nucleotide sequence ID" value="XM_060442832.1"/>
</dbReference>
<proteinExistence type="predicted"/>
<accession>A0AA39ZZE2</accession>
<name>A0AA39ZZE2_9PEZI</name>